<evidence type="ECO:0000313" key="2">
    <source>
        <dbReference type="EMBL" id="KKK60234.1"/>
    </source>
</evidence>
<organism evidence="2">
    <name type="scientific">marine sediment metagenome</name>
    <dbReference type="NCBI Taxonomy" id="412755"/>
    <lineage>
        <taxon>unclassified sequences</taxon>
        <taxon>metagenomes</taxon>
        <taxon>ecological metagenomes</taxon>
    </lineage>
</organism>
<feature type="region of interest" description="Disordered" evidence="1">
    <location>
        <begin position="26"/>
        <end position="60"/>
    </location>
</feature>
<protein>
    <submittedName>
        <fullName evidence="2">Uncharacterized protein</fullName>
    </submittedName>
</protein>
<comment type="caution">
    <text evidence="2">The sequence shown here is derived from an EMBL/GenBank/DDBJ whole genome shotgun (WGS) entry which is preliminary data.</text>
</comment>
<gene>
    <name evidence="2" type="ORF">LCGC14_3026420</name>
</gene>
<proteinExistence type="predicted"/>
<evidence type="ECO:0000256" key="1">
    <source>
        <dbReference type="SAM" id="MobiDB-lite"/>
    </source>
</evidence>
<reference evidence="2" key="1">
    <citation type="journal article" date="2015" name="Nature">
        <title>Complex archaea that bridge the gap between prokaryotes and eukaryotes.</title>
        <authorList>
            <person name="Spang A."/>
            <person name="Saw J.H."/>
            <person name="Jorgensen S.L."/>
            <person name="Zaremba-Niedzwiedzka K."/>
            <person name="Martijn J."/>
            <person name="Lind A.E."/>
            <person name="van Eijk R."/>
            <person name="Schleper C."/>
            <person name="Guy L."/>
            <person name="Ettema T.J."/>
        </authorList>
    </citation>
    <scope>NUCLEOTIDE SEQUENCE</scope>
</reference>
<name>A0A0F8Z1B0_9ZZZZ</name>
<dbReference type="EMBL" id="LAZR01063073">
    <property type="protein sequence ID" value="KKK60234.1"/>
    <property type="molecule type" value="Genomic_DNA"/>
</dbReference>
<accession>A0A0F8Z1B0</accession>
<sequence>MKALNLLGVLSGVALKAINLDILNAPRAGRTPNIPHNSYRRPRAHAPNDGRWHMKYHRSR</sequence>
<dbReference type="AlphaFoldDB" id="A0A0F8Z1B0"/>